<feature type="chain" id="PRO_5026848683" description="Intracellular proteinase inhibitor BsuPI domain-containing protein" evidence="2">
    <location>
        <begin position="23"/>
        <end position="237"/>
    </location>
</feature>
<dbReference type="AlphaFoldDB" id="A0A6J4IR58"/>
<evidence type="ECO:0000313" key="3">
    <source>
        <dbReference type="EMBL" id="CAA9257003.1"/>
    </source>
</evidence>
<evidence type="ECO:0000256" key="2">
    <source>
        <dbReference type="SAM" id="SignalP"/>
    </source>
</evidence>
<accession>A0A6J4IR58</accession>
<keyword evidence="1" id="KW-0472">Membrane</keyword>
<keyword evidence="1" id="KW-0812">Transmembrane</keyword>
<organism evidence="3">
    <name type="scientific">uncultured Chloroflexota bacterium</name>
    <dbReference type="NCBI Taxonomy" id="166587"/>
    <lineage>
        <taxon>Bacteria</taxon>
        <taxon>Bacillati</taxon>
        <taxon>Chloroflexota</taxon>
        <taxon>environmental samples</taxon>
    </lineage>
</organism>
<dbReference type="EMBL" id="CADCTC010000144">
    <property type="protein sequence ID" value="CAA9257003.1"/>
    <property type="molecule type" value="Genomic_DNA"/>
</dbReference>
<reference evidence="3" key="1">
    <citation type="submission" date="2020-02" db="EMBL/GenBank/DDBJ databases">
        <authorList>
            <person name="Meier V. D."/>
        </authorList>
    </citation>
    <scope>NUCLEOTIDE SEQUENCE</scope>
    <source>
        <strain evidence="3">AVDCRST_MAG77</strain>
    </source>
</reference>
<feature type="signal peptide" evidence="2">
    <location>
        <begin position="1"/>
        <end position="22"/>
    </location>
</feature>
<proteinExistence type="predicted"/>
<sequence>MVPSAAALVLVALALVSCDAEAARPAAVALGEVRLKGAATLYYLGGPGDPVVEVRVFLENDGEATESTSIHWDAEFGREFLFLDSEPKPWRVTQDGTGRGSVDTSGVLPRQAGTYRLWFAAATYRVLEPRLRVMSDGDRLLGENVRAEASHVRWQRMTPQQQTFEHGPLAGIAAAGAVLPGDSRSSFRWALAISLALMGVLLGGGIAAFVSIYRQQVPRFLGLASSETLAQKGTALG</sequence>
<keyword evidence="1" id="KW-1133">Transmembrane helix</keyword>
<evidence type="ECO:0000256" key="1">
    <source>
        <dbReference type="SAM" id="Phobius"/>
    </source>
</evidence>
<gene>
    <name evidence="3" type="ORF">AVDCRST_MAG77-2479</name>
</gene>
<evidence type="ECO:0008006" key="4">
    <source>
        <dbReference type="Google" id="ProtNLM"/>
    </source>
</evidence>
<name>A0A6J4IR58_9CHLR</name>
<feature type="transmembrane region" description="Helical" evidence="1">
    <location>
        <begin position="189"/>
        <end position="213"/>
    </location>
</feature>
<protein>
    <recommendedName>
        <fullName evidence="4">Intracellular proteinase inhibitor BsuPI domain-containing protein</fullName>
    </recommendedName>
</protein>
<keyword evidence="2" id="KW-0732">Signal</keyword>